<dbReference type="PROSITE" id="PS00396">
    <property type="entry name" value="TOPO_IA_1"/>
    <property type="match status" value="1"/>
</dbReference>
<evidence type="ECO:0000256" key="3">
    <source>
        <dbReference type="ARBA" id="ARBA00022723"/>
    </source>
</evidence>
<dbReference type="Gene3D" id="1.10.290.10">
    <property type="entry name" value="Topoisomerase I, domain 4"/>
    <property type="match status" value="1"/>
</dbReference>
<accession>A0A5B8K5Y1</accession>
<feature type="region of interest" description="Interaction with DNA" evidence="10">
    <location>
        <begin position="166"/>
        <end position="171"/>
    </location>
</feature>
<feature type="site" description="Interaction with DNA" evidence="10">
    <location>
        <position position="139"/>
    </location>
</feature>
<dbReference type="HAMAP" id="MF_00952">
    <property type="entry name" value="Topoisom_1_prok"/>
    <property type="match status" value="1"/>
</dbReference>
<dbReference type="GO" id="GO:0003917">
    <property type="term" value="F:DNA topoisomerase type I (single strand cut, ATP-independent) activity"/>
    <property type="evidence" value="ECO:0007669"/>
    <property type="project" value="UniProtKB-UniRule"/>
</dbReference>
<dbReference type="Pfam" id="PF01751">
    <property type="entry name" value="Toprim"/>
    <property type="match status" value="1"/>
</dbReference>
<keyword evidence="6" id="KW-0460">Magnesium</keyword>
<dbReference type="GO" id="GO:0008270">
    <property type="term" value="F:zinc ion binding"/>
    <property type="evidence" value="ECO:0007669"/>
    <property type="project" value="UniProtKB-KW"/>
</dbReference>
<comment type="caution">
    <text evidence="10">Lacks conserved residue(s) required for the propagation of feature annotation.</text>
</comment>
<dbReference type="SMART" id="SM00493">
    <property type="entry name" value="TOPRIM"/>
    <property type="match status" value="1"/>
</dbReference>
<evidence type="ECO:0000256" key="2">
    <source>
        <dbReference type="ARBA" id="ARBA00009446"/>
    </source>
</evidence>
<dbReference type="InterPro" id="IPR023405">
    <property type="entry name" value="Topo_IA_core_domain"/>
</dbReference>
<evidence type="ECO:0000256" key="5">
    <source>
        <dbReference type="ARBA" id="ARBA00022833"/>
    </source>
</evidence>
<dbReference type="NCBIfam" id="TIGR01051">
    <property type="entry name" value="topA_bact"/>
    <property type="match status" value="1"/>
</dbReference>
<comment type="subunit">
    <text evidence="10">Monomer.</text>
</comment>
<dbReference type="InterPro" id="IPR003602">
    <property type="entry name" value="Topo_IA_DNA-bd_dom"/>
</dbReference>
<evidence type="ECO:0000256" key="8">
    <source>
        <dbReference type="ARBA" id="ARBA00023125"/>
    </source>
</evidence>
<name>A0A5B8K5Y1_9MOLU</name>
<keyword evidence="4" id="KW-0863">Zinc-finger</keyword>
<protein>
    <recommendedName>
        <fullName evidence="10">DNA topoisomerase 1</fullName>
        <ecNumber evidence="10">5.6.2.1</ecNumber>
    </recommendedName>
    <alternativeName>
        <fullName evidence="10">DNA topoisomerase I</fullName>
    </alternativeName>
</protein>
<keyword evidence="8 10" id="KW-0238">DNA-binding</keyword>
<evidence type="ECO:0000256" key="6">
    <source>
        <dbReference type="ARBA" id="ARBA00022842"/>
    </source>
</evidence>
<dbReference type="InterPro" id="IPR023406">
    <property type="entry name" value="Topo_IA_AS"/>
</dbReference>
<dbReference type="InterPro" id="IPR005733">
    <property type="entry name" value="TopoI_bac-type"/>
</dbReference>
<dbReference type="PRINTS" id="PR00417">
    <property type="entry name" value="PRTPISMRASEI"/>
</dbReference>
<dbReference type="InterPro" id="IPR013825">
    <property type="entry name" value="Topo_IA_cen_sub2"/>
</dbReference>
<dbReference type="SUPFAM" id="SSF57783">
    <property type="entry name" value="Zinc beta-ribbon"/>
    <property type="match status" value="1"/>
</dbReference>
<evidence type="ECO:0000256" key="10">
    <source>
        <dbReference type="HAMAP-Rule" id="MF_00952"/>
    </source>
</evidence>
<evidence type="ECO:0000256" key="4">
    <source>
        <dbReference type="ARBA" id="ARBA00022771"/>
    </source>
</evidence>
<evidence type="ECO:0000256" key="9">
    <source>
        <dbReference type="ARBA" id="ARBA00023235"/>
    </source>
</evidence>
<dbReference type="Pfam" id="PF01396">
    <property type="entry name" value="Zn_ribbon_Top1"/>
    <property type="match status" value="1"/>
</dbReference>
<dbReference type="GO" id="GO:0006265">
    <property type="term" value="P:DNA topological change"/>
    <property type="evidence" value="ECO:0007669"/>
    <property type="project" value="UniProtKB-UniRule"/>
</dbReference>
<dbReference type="Gene3D" id="3.30.65.10">
    <property type="entry name" value="Bacterial Topoisomerase I, domain 1"/>
    <property type="match status" value="1"/>
</dbReference>
<evidence type="ECO:0000259" key="11">
    <source>
        <dbReference type="PROSITE" id="PS50880"/>
    </source>
</evidence>
<dbReference type="Pfam" id="PF01131">
    <property type="entry name" value="Topoisom_bac"/>
    <property type="match status" value="1"/>
</dbReference>
<feature type="site" description="Interaction with DNA" evidence="10">
    <location>
        <position position="32"/>
    </location>
</feature>
<dbReference type="CDD" id="cd00186">
    <property type="entry name" value="TOP1Ac"/>
    <property type="match status" value="1"/>
</dbReference>
<evidence type="ECO:0000313" key="14">
    <source>
        <dbReference type="Proteomes" id="UP000317512"/>
    </source>
</evidence>
<evidence type="ECO:0000259" key="12">
    <source>
        <dbReference type="PROSITE" id="PS52039"/>
    </source>
</evidence>
<proteinExistence type="inferred from homology"/>
<dbReference type="Gene3D" id="2.70.20.10">
    <property type="entry name" value="Topoisomerase I, domain 3"/>
    <property type="match status" value="1"/>
</dbReference>
<keyword evidence="5" id="KW-0862">Zinc</keyword>
<reference evidence="14" key="1">
    <citation type="submission" date="2019-07" db="EMBL/GenBank/DDBJ databases">
        <title>Complete genome sequences of three Mycoplasma sp. 1220 strains.</title>
        <authorList>
            <person name="Grozner D."/>
            <person name="Forro B."/>
            <person name="Kovacs A.B."/>
            <person name="Marton S."/>
            <person name="Banyai K."/>
            <person name="Kreizinger Z."/>
            <person name="Sulyok K.M."/>
            <person name="Gyuranecz M."/>
        </authorList>
    </citation>
    <scope>NUCLEOTIDE SEQUENCE [LARGE SCALE GENOMIC DNA]</scope>
    <source>
        <strain evidence="14">MYCAV93</strain>
    </source>
</reference>
<dbReference type="Gene3D" id="1.10.460.10">
    <property type="entry name" value="Topoisomerase I, domain 2"/>
    <property type="match status" value="1"/>
</dbReference>
<dbReference type="Gene3D" id="3.40.50.140">
    <property type="match status" value="1"/>
</dbReference>
<keyword evidence="7 10" id="KW-0799">Topoisomerase</keyword>
<keyword evidence="3" id="KW-0479">Metal-binding</keyword>
<keyword evidence="9 10" id="KW-0413">Isomerase</keyword>
<organism evidence="13 14">
    <name type="scientific">Mycoplasma anserisalpingitidis</name>
    <dbReference type="NCBI Taxonomy" id="519450"/>
    <lineage>
        <taxon>Bacteria</taxon>
        <taxon>Bacillati</taxon>
        <taxon>Mycoplasmatota</taxon>
        <taxon>Mollicutes</taxon>
        <taxon>Mycoplasmataceae</taxon>
        <taxon>Mycoplasma</taxon>
    </lineage>
</organism>
<dbReference type="AlphaFoldDB" id="A0A5B8K5Y1"/>
<feature type="domain" description="Topo IA-type catalytic" evidence="12">
    <location>
        <begin position="129"/>
        <end position="547"/>
    </location>
</feature>
<dbReference type="SMART" id="SM00437">
    <property type="entry name" value="TOP1Ac"/>
    <property type="match status" value="1"/>
</dbReference>
<comment type="function">
    <text evidence="10">Releases the supercoiling and torsional tension of DNA, which is introduced during the DNA replication and transcription, by transiently cleaving and rejoining one strand of the DNA duplex. Introduces a single-strand break via transesterification at a target site in duplex DNA. The scissile phosphodiester is attacked by the catalytic tyrosine of the enzyme, resulting in the formation of a DNA-(5'-phosphotyrosyl)-enzyme intermediate and the expulsion of a 3'-OH DNA strand. The free DNA strand then undergoes passage around the unbroken strand, thus removing DNA supercoils. Finally, in the religation step, the DNA 3'-OH attacks the covalent intermediate to expel the active-site tyrosine and restore the DNA phosphodiester backbone.</text>
</comment>
<dbReference type="GO" id="GO:0003677">
    <property type="term" value="F:DNA binding"/>
    <property type="evidence" value="ECO:0007669"/>
    <property type="project" value="UniProtKB-KW"/>
</dbReference>
<dbReference type="InterPro" id="IPR003601">
    <property type="entry name" value="Topo_IA_2"/>
</dbReference>
<dbReference type="CDD" id="cd03363">
    <property type="entry name" value="TOPRIM_TopoIA_TopoI"/>
    <property type="match status" value="1"/>
</dbReference>
<feature type="domain" description="Toprim" evidence="11">
    <location>
        <begin position="2"/>
        <end position="113"/>
    </location>
</feature>
<dbReference type="SMART" id="SM00436">
    <property type="entry name" value="TOP1Bc"/>
    <property type="match status" value="1"/>
</dbReference>
<dbReference type="PANTHER" id="PTHR42785:SF1">
    <property type="entry name" value="DNA TOPOISOMERASE"/>
    <property type="match status" value="1"/>
</dbReference>
<dbReference type="SUPFAM" id="SSF56712">
    <property type="entry name" value="Prokaryotic type I DNA topoisomerase"/>
    <property type="match status" value="1"/>
</dbReference>
<dbReference type="PROSITE" id="PS52039">
    <property type="entry name" value="TOPO_IA_2"/>
    <property type="match status" value="1"/>
</dbReference>
<feature type="site" description="Interaction with DNA" evidence="10">
    <location>
        <position position="140"/>
    </location>
</feature>
<evidence type="ECO:0000313" key="13">
    <source>
        <dbReference type="EMBL" id="QDY88425.1"/>
    </source>
</evidence>
<evidence type="ECO:0000256" key="1">
    <source>
        <dbReference type="ARBA" id="ARBA00000213"/>
    </source>
</evidence>
<dbReference type="PROSITE" id="PS50880">
    <property type="entry name" value="TOPRIM"/>
    <property type="match status" value="1"/>
</dbReference>
<dbReference type="Proteomes" id="UP000317512">
    <property type="component" value="Chromosome"/>
</dbReference>
<dbReference type="InterPro" id="IPR013826">
    <property type="entry name" value="Topo_IA_cen_sub3"/>
</dbReference>
<dbReference type="InterPro" id="IPR028612">
    <property type="entry name" value="Topoisom_1_IA"/>
</dbReference>
<dbReference type="InterPro" id="IPR000380">
    <property type="entry name" value="Topo_IA"/>
</dbReference>
<feature type="site" description="Interaction with DNA" evidence="10">
    <location>
        <position position="143"/>
    </location>
</feature>
<feature type="site" description="Interaction with DNA" evidence="10">
    <location>
        <position position="295"/>
    </location>
</feature>
<dbReference type="InterPro" id="IPR013497">
    <property type="entry name" value="Topo_IA_cen"/>
</dbReference>
<comment type="similarity">
    <text evidence="2 10">Belongs to the type IA topoisomerase family.</text>
</comment>
<dbReference type="InterPro" id="IPR013824">
    <property type="entry name" value="Topo_IA_cen_sub1"/>
</dbReference>
<feature type="site" description="Interaction with DNA" evidence="10">
    <location>
        <position position="479"/>
    </location>
</feature>
<feature type="active site" description="O-(5'-phospho-DNA)-tyrosine intermediate" evidence="10">
    <location>
        <position position="293"/>
    </location>
</feature>
<dbReference type="OrthoDB" id="9804262at2"/>
<dbReference type="GO" id="GO:0005694">
    <property type="term" value="C:chromosome"/>
    <property type="evidence" value="ECO:0007669"/>
    <property type="project" value="InterPro"/>
</dbReference>
<comment type="catalytic activity">
    <reaction evidence="1 10">
        <text>ATP-independent breakage of single-stranded DNA, followed by passage and rejoining.</text>
        <dbReference type="EC" id="5.6.2.1"/>
    </reaction>
</comment>
<dbReference type="PANTHER" id="PTHR42785">
    <property type="entry name" value="DNA TOPOISOMERASE, TYPE IA, CORE"/>
    <property type="match status" value="1"/>
</dbReference>
<evidence type="ECO:0000256" key="7">
    <source>
        <dbReference type="ARBA" id="ARBA00023029"/>
    </source>
</evidence>
<dbReference type="InterPro" id="IPR006171">
    <property type="entry name" value="TOPRIM_dom"/>
</dbReference>
<dbReference type="InterPro" id="IPR013498">
    <property type="entry name" value="Topo_IA_Znf"/>
</dbReference>
<dbReference type="EC" id="5.6.2.1" evidence="10"/>
<sequence>MKTLVIVESPNKVNTIKKILGEDYVVEASIGHIAKLKTSGQYGLGIDIENWEPSYTLEKGKKELIKKLKSIAKKCDKVFIATDPDREGEAIGEHLVEYLDVKEKYNRIKYNEITKNAILKAIDKPGLIDYNLVEAQKARRMLDRIIGFRLSYLINQKISNSPTKASAGRVQSIALKLVVDREREIEAFVPEQYYKLDALCGSKIVASYINLNNSSDKRDWILPNEIDSVKKHFENAKKIIKVTDINVVDKKMSSVIPLKQAALYKKSPYSAQVTQSAAQKLYEGFGDGGLISYPRTDSSRLSQTFIDSAKVYINDKFGKEYVALEVKGFSGDQDAHEAIRPTDVSLTPENALALYPEMSKQEFAIYKLIYRVTMQSLMTQPIRTIKTYTYENDVYKFRNSFSSIKFDGYYILDDEKEVELGDPNYELNQEVKVKEFKFSDHETKPSPRYTDGSLIEMLDKIKVGRPSTFATTVKIIKDREYVVSKSSSLVPTLFGKNVIDKLTSSFSNIINEEYTAKVEEELDLIAEEKVSKNIVMNNFWEKFNDTFDKAKDVMEKTVLTQLALEESCPEDSGVLVIRRNKKKQKFVGCKNFPNCKYTRSISNEELKKLEENINEE</sequence>
<dbReference type="EMBL" id="CP041663">
    <property type="protein sequence ID" value="QDY88425.1"/>
    <property type="molecule type" value="Genomic_DNA"/>
</dbReference>
<dbReference type="InterPro" id="IPR034149">
    <property type="entry name" value="TOPRIM_TopoI"/>
</dbReference>
<gene>
    <name evidence="10 13" type="primary">topA</name>
    <name evidence="13" type="ORF">FOY43_01975</name>
</gene>
<dbReference type="RefSeq" id="WP_146308890.1">
    <property type="nucleotide sequence ID" value="NZ_CP041663.1"/>
</dbReference>